<dbReference type="GO" id="GO:0008010">
    <property type="term" value="F:structural constituent of chitin-based larval cuticle"/>
    <property type="evidence" value="ECO:0007669"/>
    <property type="project" value="TreeGrafter"/>
</dbReference>
<keyword evidence="6" id="KW-1185">Reference proteome</keyword>
<feature type="region of interest" description="Disordered" evidence="3">
    <location>
        <begin position="532"/>
        <end position="551"/>
    </location>
</feature>
<feature type="compositionally biased region" description="Low complexity" evidence="3">
    <location>
        <begin position="302"/>
        <end position="314"/>
    </location>
</feature>
<dbReference type="AlphaFoldDB" id="A0AAW0YKF4"/>
<feature type="region of interest" description="Disordered" evidence="3">
    <location>
        <begin position="163"/>
        <end position="192"/>
    </location>
</feature>
<dbReference type="PROSITE" id="PS00233">
    <property type="entry name" value="CHIT_BIND_RR_1"/>
    <property type="match status" value="2"/>
</dbReference>
<organism evidence="5 6">
    <name type="scientific">Cherax quadricarinatus</name>
    <name type="common">Australian red claw crayfish</name>
    <dbReference type="NCBI Taxonomy" id="27406"/>
    <lineage>
        <taxon>Eukaryota</taxon>
        <taxon>Metazoa</taxon>
        <taxon>Ecdysozoa</taxon>
        <taxon>Arthropoda</taxon>
        <taxon>Crustacea</taxon>
        <taxon>Multicrustacea</taxon>
        <taxon>Malacostraca</taxon>
        <taxon>Eumalacostraca</taxon>
        <taxon>Eucarida</taxon>
        <taxon>Decapoda</taxon>
        <taxon>Pleocyemata</taxon>
        <taxon>Astacidea</taxon>
        <taxon>Parastacoidea</taxon>
        <taxon>Parastacidae</taxon>
        <taxon>Cherax</taxon>
    </lineage>
</organism>
<sequence length="965" mass="98123">AENMWTWTSLVVLSLAVVSTLSFPRSDAGYNIPTVGLGSRAQYYVLHSDGTYKYGYDTGDGNYEQSMAQTPGNVAGAFGYKDPTGTNIKLEYTADDRGFIPRGTHLPVAPKDDFGSRVTGGSVAATRRVQSSFHPAAFTPGAAPASAVASVRSSPADPVEVAQVRSATSDDGSYSFSYETSSSSRSETGDAQNSVKGAYSFVADDGVNRHIQYISGADTGYIAEGDSLPVGPPVPGAESGIPTGRILPVLSEEEANALAASTSRRGFTAAASPVVATYSAPTSSASAPSPATRSKISPGAPASDASYSFSYDAGDSSRSESADPSLNVQGTYSFVPPDTQHRLTVNYRAGADTGFVAEGDHLPVAPDAAVGSRGTGGAVAATRTIPTSYIPVSPTRANGVASVRSSSTLPVEVAQVRSSAADDGSYSFAYETSSSSRSETGDAQNSVKGAYSFVADDGINRKIQYTAGADTGYIAEGDSLPVGPPVPGAESGIPTGRILPVLSEEEANALAASTPRRGFTDAASPVVATYSAPTSSASAPSPATRSKISPVAPASDASYSFSYDAGDSSRSESADPSLNVQGTYSFVPPDTQHRLTVNYRAGADTGFVAKGDHLPVAPEADVGSHVTGGAVADTRTIPASYTPSASAPGAAPASGRAAARGVASVRSSSAVPVEAAQVRSAAADDGSYSFSYETSSSSRSETGDAQNSVKGAYSFVADDGVNRHIQYIAGADTGYIAEGDSLPVGPPVPGAESGIPTGRILPVLSEEEANALAASTSRRGFTAAASPVVATYSAPTSSASAPSPATRSKISPDAPASDASYSFRYDAGDSSRSESADPSLNVQGSYSFVPPDTQHRLTVNYRAGADTGFVAEGDHLPVAPEADVGSHVTGGAVAATRSAGAVSRGQVTPGFYNGQTKSAGDTFSGQAPADSSSGHTSQVVGDVLLHQYSATNSDKFGYVFTAVRR</sequence>
<feature type="region of interest" description="Disordered" evidence="3">
    <location>
        <begin position="792"/>
        <end position="851"/>
    </location>
</feature>
<reference evidence="5 6" key="1">
    <citation type="journal article" date="2024" name="BMC Genomics">
        <title>Genome assembly of redclaw crayfish (Cherax quadricarinatus) provides insights into its immune adaptation and hypoxia tolerance.</title>
        <authorList>
            <person name="Liu Z."/>
            <person name="Zheng J."/>
            <person name="Li H."/>
            <person name="Fang K."/>
            <person name="Wang S."/>
            <person name="He J."/>
            <person name="Zhou D."/>
            <person name="Weng S."/>
            <person name="Chi M."/>
            <person name="Gu Z."/>
            <person name="He J."/>
            <person name="Li F."/>
            <person name="Wang M."/>
        </authorList>
    </citation>
    <scope>NUCLEOTIDE SEQUENCE [LARGE SCALE GENOMIC DNA]</scope>
    <source>
        <strain evidence="5">ZL_2023a</strain>
    </source>
</reference>
<keyword evidence="1 2" id="KW-0193">Cuticle</keyword>
<evidence type="ECO:0000256" key="2">
    <source>
        <dbReference type="PROSITE-ProRule" id="PRU00497"/>
    </source>
</evidence>
<name>A0AAW0YKF4_CHEQU</name>
<feature type="region of interest" description="Disordered" evidence="3">
    <location>
        <begin position="278"/>
        <end position="333"/>
    </location>
</feature>
<protein>
    <submittedName>
        <fullName evidence="5">Uncharacterized protein</fullName>
    </submittedName>
</protein>
<feature type="compositionally biased region" description="Low complexity" evidence="3">
    <location>
        <begin position="687"/>
        <end position="700"/>
    </location>
</feature>
<dbReference type="InterPro" id="IPR031311">
    <property type="entry name" value="CHIT_BIND_RR_consensus"/>
</dbReference>
<dbReference type="EMBL" id="JARKIK010000005">
    <property type="protein sequence ID" value="KAK8752112.1"/>
    <property type="molecule type" value="Genomic_DNA"/>
</dbReference>
<gene>
    <name evidence="5" type="ORF">OTU49_012056</name>
</gene>
<feature type="compositionally biased region" description="Basic and acidic residues" evidence="3">
    <location>
        <begin position="826"/>
        <end position="835"/>
    </location>
</feature>
<accession>A0AAW0YKF4</accession>
<evidence type="ECO:0000256" key="3">
    <source>
        <dbReference type="SAM" id="MobiDB-lite"/>
    </source>
</evidence>
<feature type="compositionally biased region" description="Polar residues" evidence="3">
    <location>
        <begin position="322"/>
        <end position="332"/>
    </location>
</feature>
<feature type="compositionally biased region" description="Polar residues" evidence="3">
    <location>
        <begin position="836"/>
        <end position="846"/>
    </location>
</feature>
<proteinExistence type="predicted"/>
<evidence type="ECO:0000256" key="1">
    <source>
        <dbReference type="ARBA" id="ARBA00022460"/>
    </source>
</evidence>
<feature type="chain" id="PRO_5043990645" evidence="4">
    <location>
        <begin position="23"/>
        <end position="965"/>
    </location>
</feature>
<feature type="compositionally biased region" description="Low complexity" evidence="3">
    <location>
        <begin position="532"/>
        <end position="544"/>
    </location>
</feature>
<dbReference type="Proteomes" id="UP001445076">
    <property type="component" value="Unassembled WGS sequence"/>
</dbReference>
<dbReference type="InterPro" id="IPR000618">
    <property type="entry name" value="Insect_cuticle"/>
</dbReference>
<evidence type="ECO:0000313" key="5">
    <source>
        <dbReference type="EMBL" id="KAK8752112.1"/>
    </source>
</evidence>
<evidence type="ECO:0000256" key="4">
    <source>
        <dbReference type="SAM" id="SignalP"/>
    </source>
</evidence>
<feature type="compositionally biased region" description="Low complexity" evidence="3">
    <location>
        <begin position="278"/>
        <end position="292"/>
    </location>
</feature>
<feature type="non-terminal residue" evidence="5">
    <location>
        <position position="1"/>
    </location>
</feature>
<comment type="caution">
    <text evidence="5">The sequence shown here is derived from an EMBL/GenBank/DDBJ whole genome shotgun (WGS) entry which is preliminary data.</text>
</comment>
<dbReference type="PANTHER" id="PTHR10380">
    <property type="entry name" value="CUTICLE PROTEIN"/>
    <property type="match status" value="1"/>
</dbReference>
<dbReference type="PROSITE" id="PS51155">
    <property type="entry name" value="CHIT_BIND_RR_2"/>
    <property type="match status" value="7"/>
</dbReference>
<feature type="region of interest" description="Disordered" evidence="3">
    <location>
        <begin position="687"/>
        <end position="706"/>
    </location>
</feature>
<dbReference type="InterPro" id="IPR050468">
    <property type="entry name" value="Cuticle_Struct_Prot"/>
</dbReference>
<feature type="compositionally biased region" description="Low complexity" evidence="3">
    <location>
        <begin position="792"/>
        <end position="820"/>
    </location>
</feature>
<feature type="compositionally biased region" description="Low complexity" evidence="3">
    <location>
        <begin position="173"/>
        <end position="186"/>
    </location>
</feature>
<dbReference type="Pfam" id="PF00379">
    <property type="entry name" value="Chitin_bind_4"/>
    <property type="match status" value="7"/>
</dbReference>
<dbReference type="GO" id="GO:0062129">
    <property type="term" value="C:chitin-based extracellular matrix"/>
    <property type="evidence" value="ECO:0007669"/>
    <property type="project" value="TreeGrafter"/>
</dbReference>
<feature type="region of interest" description="Disordered" evidence="3">
    <location>
        <begin position="561"/>
        <end position="580"/>
    </location>
</feature>
<keyword evidence="4" id="KW-0732">Signal</keyword>
<feature type="signal peptide" evidence="4">
    <location>
        <begin position="1"/>
        <end position="22"/>
    </location>
</feature>
<evidence type="ECO:0000313" key="6">
    <source>
        <dbReference type="Proteomes" id="UP001445076"/>
    </source>
</evidence>